<dbReference type="SUPFAM" id="SSF54292">
    <property type="entry name" value="2Fe-2S ferredoxin-like"/>
    <property type="match status" value="1"/>
</dbReference>
<dbReference type="CDD" id="cd00207">
    <property type="entry name" value="fer2"/>
    <property type="match status" value="1"/>
</dbReference>
<dbReference type="InterPro" id="IPR036010">
    <property type="entry name" value="2Fe-2S_ferredoxin-like_sf"/>
</dbReference>
<protein>
    <submittedName>
        <fullName evidence="7">2Fe-2S iron-sulfur cluster binding domain-containing protein</fullName>
    </submittedName>
</protein>
<proteinExistence type="predicted"/>
<dbReference type="GO" id="GO:0046872">
    <property type="term" value="F:metal ion binding"/>
    <property type="evidence" value="ECO:0007669"/>
    <property type="project" value="UniProtKB-KW"/>
</dbReference>
<keyword evidence="3" id="KW-0560">Oxidoreductase</keyword>
<dbReference type="GO" id="GO:0051537">
    <property type="term" value="F:2 iron, 2 sulfur cluster binding"/>
    <property type="evidence" value="ECO:0007669"/>
    <property type="project" value="UniProtKB-KW"/>
</dbReference>
<evidence type="ECO:0000256" key="4">
    <source>
        <dbReference type="ARBA" id="ARBA00023004"/>
    </source>
</evidence>
<dbReference type="InterPro" id="IPR006058">
    <property type="entry name" value="2Fe2S_fd_BS"/>
</dbReference>
<dbReference type="KEGG" id="rhoz:GXP67_13975"/>
<dbReference type="PROSITE" id="PS51085">
    <property type="entry name" value="2FE2S_FER_2"/>
    <property type="match status" value="1"/>
</dbReference>
<dbReference type="InterPro" id="IPR012675">
    <property type="entry name" value="Beta-grasp_dom_sf"/>
</dbReference>
<dbReference type="SUPFAM" id="SSF47741">
    <property type="entry name" value="CO dehydrogenase ISP C-domain like"/>
    <property type="match status" value="1"/>
</dbReference>
<dbReference type="Proteomes" id="UP000480178">
    <property type="component" value="Chromosome"/>
</dbReference>
<dbReference type="InterPro" id="IPR036884">
    <property type="entry name" value="2Fe-2S-bd_dom_sf"/>
</dbReference>
<keyword evidence="2" id="KW-0479">Metal-binding</keyword>
<dbReference type="AlphaFoldDB" id="A0A6C0GI34"/>
<keyword evidence="5" id="KW-0411">Iron-sulfur</keyword>
<dbReference type="Pfam" id="PF01799">
    <property type="entry name" value="Fer2_2"/>
    <property type="match status" value="1"/>
</dbReference>
<dbReference type="Gene3D" id="3.10.20.30">
    <property type="match status" value="1"/>
</dbReference>
<evidence type="ECO:0000259" key="6">
    <source>
        <dbReference type="PROSITE" id="PS51085"/>
    </source>
</evidence>
<sequence length="273" mass="29331">MTEENQNEGLTEDEKALLSEILSEDSSNLSEFGESRRNFLKQLTMAGGGILAFELFGGQELLASPATQPFTESIENAVTLSFKVNGAKKSLSLDSRMTLLDTLREKLQLTGSKKGCDHGQCGACTVMVDGKRVLSCLTLAASCTDKSVTTIEGLAKDGELHPMQTAFLKHDGFQCGYCTPGQICSAVALLSEAKNGEASYVTANVQTSKGAVSLSEEEIRERMSGNICRCGAYPNIVDAIREVHTGKGVAQNWQFVDDNQASNTSDLPKNDNK</sequence>
<keyword evidence="4" id="KW-0408">Iron</keyword>
<evidence type="ECO:0000256" key="1">
    <source>
        <dbReference type="ARBA" id="ARBA00022714"/>
    </source>
</evidence>
<dbReference type="GO" id="GO:0016903">
    <property type="term" value="F:oxidoreductase activity, acting on the aldehyde or oxo group of donors"/>
    <property type="evidence" value="ECO:0007669"/>
    <property type="project" value="TreeGrafter"/>
</dbReference>
<dbReference type="PROSITE" id="PS51318">
    <property type="entry name" value="TAT"/>
    <property type="match status" value="1"/>
</dbReference>
<dbReference type="InterPro" id="IPR001041">
    <property type="entry name" value="2Fe-2S_ferredoxin-type"/>
</dbReference>
<evidence type="ECO:0000256" key="2">
    <source>
        <dbReference type="ARBA" id="ARBA00022723"/>
    </source>
</evidence>
<dbReference type="Gene3D" id="1.10.150.120">
    <property type="entry name" value="[2Fe-2S]-binding domain"/>
    <property type="match status" value="1"/>
</dbReference>
<evidence type="ECO:0000313" key="7">
    <source>
        <dbReference type="EMBL" id="QHT67658.1"/>
    </source>
</evidence>
<feature type="domain" description="2Fe-2S ferredoxin-type" evidence="6">
    <location>
        <begin position="78"/>
        <end position="154"/>
    </location>
</feature>
<gene>
    <name evidence="7" type="ORF">GXP67_13975</name>
</gene>
<organism evidence="7 8">
    <name type="scientific">Rhodocytophaga rosea</name>
    <dbReference type="NCBI Taxonomy" id="2704465"/>
    <lineage>
        <taxon>Bacteria</taxon>
        <taxon>Pseudomonadati</taxon>
        <taxon>Bacteroidota</taxon>
        <taxon>Cytophagia</taxon>
        <taxon>Cytophagales</taxon>
        <taxon>Rhodocytophagaceae</taxon>
        <taxon>Rhodocytophaga</taxon>
    </lineage>
</organism>
<evidence type="ECO:0000313" key="8">
    <source>
        <dbReference type="Proteomes" id="UP000480178"/>
    </source>
</evidence>
<dbReference type="InterPro" id="IPR006311">
    <property type="entry name" value="TAT_signal"/>
</dbReference>
<evidence type="ECO:0000256" key="3">
    <source>
        <dbReference type="ARBA" id="ARBA00023002"/>
    </source>
</evidence>
<name>A0A6C0GI34_9BACT</name>
<keyword evidence="1" id="KW-0001">2Fe-2S</keyword>
<dbReference type="EMBL" id="CP048222">
    <property type="protein sequence ID" value="QHT67658.1"/>
    <property type="molecule type" value="Genomic_DNA"/>
</dbReference>
<dbReference type="FunFam" id="3.10.20.30:FF:000020">
    <property type="entry name" value="Xanthine dehydrogenase iron-sulfur subunit"/>
    <property type="match status" value="1"/>
</dbReference>
<dbReference type="Pfam" id="PF00111">
    <property type="entry name" value="Fer2"/>
    <property type="match status" value="1"/>
</dbReference>
<dbReference type="PROSITE" id="PS00197">
    <property type="entry name" value="2FE2S_FER_1"/>
    <property type="match status" value="1"/>
</dbReference>
<evidence type="ECO:0000256" key="5">
    <source>
        <dbReference type="ARBA" id="ARBA00023014"/>
    </source>
</evidence>
<dbReference type="PANTHER" id="PTHR45331">
    <property type="entry name" value="OXIDOREDUCTASE, IRON-SULPHUR BINDING SUBUNIT-RELATED-RELATED"/>
    <property type="match status" value="1"/>
</dbReference>
<reference evidence="7 8" key="1">
    <citation type="submission" date="2020-01" db="EMBL/GenBank/DDBJ databases">
        <authorList>
            <person name="Kim M.K."/>
        </authorList>
    </citation>
    <scope>NUCLEOTIDE SEQUENCE [LARGE SCALE GENOMIC DNA]</scope>
    <source>
        <strain evidence="7 8">172606-1</strain>
    </source>
</reference>
<keyword evidence="8" id="KW-1185">Reference proteome</keyword>
<dbReference type="InterPro" id="IPR052914">
    <property type="entry name" value="Aldehyde_Oxdr_Iron-Sulfur"/>
</dbReference>
<dbReference type="InterPro" id="IPR002888">
    <property type="entry name" value="2Fe-2S-bd"/>
</dbReference>
<dbReference type="RefSeq" id="WP_162443682.1">
    <property type="nucleotide sequence ID" value="NZ_CP048222.1"/>
</dbReference>
<accession>A0A6C0GI34</accession>